<gene>
    <name evidence="1" type="ORF">RND71_006060</name>
</gene>
<sequence>MGHRGVGSWTSLLMHPISQAFTLSGLLCSFPEISLLAHLGQYFKDFKSNSDPSLDSKITISGSMFVCIHYTMKHLEFLIDPSEVAISTRKTEECYSIHDGVNDLLEAWRRADATSFLD</sequence>
<organism evidence="1 2">
    <name type="scientific">Anisodus tanguticus</name>
    <dbReference type="NCBI Taxonomy" id="243964"/>
    <lineage>
        <taxon>Eukaryota</taxon>
        <taxon>Viridiplantae</taxon>
        <taxon>Streptophyta</taxon>
        <taxon>Embryophyta</taxon>
        <taxon>Tracheophyta</taxon>
        <taxon>Spermatophyta</taxon>
        <taxon>Magnoliopsida</taxon>
        <taxon>eudicotyledons</taxon>
        <taxon>Gunneridae</taxon>
        <taxon>Pentapetalae</taxon>
        <taxon>asterids</taxon>
        <taxon>lamiids</taxon>
        <taxon>Solanales</taxon>
        <taxon>Solanaceae</taxon>
        <taxon>Solanoideae</taxon>
        <taxon>Hyoscyameae</taxon>
        <taxon>Anisodus</taxon>
    </lineage>
</organism>
<reference evidence="1" key="1">
    <citation type="submission" date="2023-12" db="EMBL/GenBank/DDBJ databases">
        <title>Genome assembly of Anisodus tanguticus.</title>
        <authorList>
            <person name="Wang Y.-J."/>
        </authorList>
    </citation>
    <scope>NUCLEOTIDE SEQUENCE</scope>
    <source>
        <strain evidence="1">KB-2021</strain>
        <tissue evidence="1">Leaf</tissue>
    </source>
</reference>
<proteinExistence type="predicted"/>
<evidence type="ECO:0000313" key="2">
    <source>
        <dbReference type="Proteomes" id="UP001291623"/>
    </source>
</evidence>
<dbReference type="Proteomes" id="UP001291623">
    <property type="component" value="Unassembled WGS sequence"/>
</dbReference>
<comment type="caution">
    <text evidence="1">The sequence shown here is derived from an EMBL/GenBank/DDBJ whole genome shotgun (WGS) entry which is preliminary data.</text>
</comment>
<keyword evidence="2" id="KW-1185">Reference proteome</keyword>
<dbReference type="EMBL" id="JAVYJV010000003">
    <property type="protein sequence ID" value="KAK4375383.1"/>
    <property type="molecule type" value="Genomic_DNA"/>
</dbReference>
<protein>
    <submittedName>
        <fullName evidence="1">Uncharacterized protein</fullName>
    </submittedName>
</protein>
<dbReference type="AlphaFoldDB" id="A0AAE1VM42"/>
<name>A0AAE1VM42_9SOLA</name>
<evidence type="ECO:0000313" key="1">
    <source>
        <dbReference type="EMBL" id="KAK4375383.1"/>
    </source>
</evidence>
<accession>A0AAE1VM42</accession>